<dbReference type="OrthoDB" id="3540486at2759"/>
<keyword evidence="3" id="KW-1185">Reference proteome</keyword>
<protein>
    <recommendedName>
        <fullName evidence="1">2EXR domain-containing protein</fullName>
    </recommendedName>
</protein>
<evidence type="ECO:0000313" key="2">
    <source>
        <dbReference type="EMBL" id="RDW61043.1"/>
    </source>
</evidence>
<proteinExistence type="predicted"/>
<evidence type="ECO:0000259" key="1">
    <source>
        <dbReference type="Pfam" id="PF20150"/>
    </source>
</evidence>
<organism evidence="2 3">
    <name type="scientific">Coleophoma cylindrospora</name>
    <dbReference type="NCBI Taxonomy" id="1849047"/>
    <lineage>
        <taxon>Eukaryota</taxon>
        <taxon>Fungi</taxon>
        <taxon>Dikarya</taxon>
        <taxon>Ascomycota</taxon>
        <taxon>Pezizomycotina</taxon>
        <taxon>Leotiomycetes</taxon>
        <taxon>Helotiales</taxon>
        <taxon>Dermateaceae</taxon>
        <taxon>Coleophoma</taxon>
    </lineage>
</organism>
<dbReference type="AlphaFoldDB" id="A0A3D8QGT1"/>
<dbReference type="InterPro" id="IPR045518">
    <property type="entry name" value="2EXR"/>
</dbReference>
<dbReference type="Pfam" id="PF20150">
    <property type="entry name" value="2EXR"/>
    <property type="match status" value="1"/>
</dbReference>
<comment type="caution">
    <text evidence="2">The sequence shown here is derived from an EMBL/GenBank/DDBJ whole genome shotgun (WGS) entry which is preliminary data.</text>
</comment>
<sequence length="244" mass="27800">MAQPQLASPTNTSETHAVARLALFQHELIDPSISLTHQHLHSFAVLPPELRLRIWRFSLPRGECPSLPPNGIRDRSPLTRGLPRPLALSVNRESRYEALRHFVAVPCVHKRWFESSLWTLYLPTAPEMEFWHGCRVGVFGNGCLDWLVTSDSGCAFMVDMASRRTARVGIRRVELYGLGYASEWLGDGEVARTLVLMFPDLETVRFAGYPKDISAEEFRSRLVGFFAEWKQRDPAVRVPKIECR</sequence>
<dbReference type="EMBL" id="PDLM01000015">
    <property type="protein sequence ID" value="RDW61043.1"/>
    <property type="molecule type" value="Genomic_DNA"/>
</dbReference>
<reference evidence="2 3" key="1">
    <citation type="journal article" date="2018" name="IMA Fungus">
        <title>IMA Genome-F 9: Draft genome sequence of Annulohypoxylon stygium, Aspergillus mulundensis, Berkeleyomyces basicola (syn. Thielaviopsis basicola), Ceratocystis smalleyi, two Cercospora beticola strains, Coleophoma cylindrospora, Fusarium fracticaudum, Phialophora cf. hyalina, and Morchella septimelata.</title>
        <authorList>
            <person name="Wingfield B.D."/>
            <person name="Bills G.F."/>
            <person name="Dong Y."/>
            <person name="Huang W."/>
            <person name="Nel W.J."/>
            <person name="Swalarsk-Parry B.S."/>
            <person name="Vaghefi N."/>
            <person name="Wilken P.M."/>
            <person name="An Z."/>
            <person name="de Beer Z.W."/>
            <person name="De Vos L."/>
            <person name="Chen L."/>
            <person name="Duong T.A."/>
            <person name="Gao Y."/>
            <person name="Hammerbacher A."/>
            <person name="Kikkert J.R."/>
            <person name="Li Y."/>
            <person name="Li H."/>
            <person name="Li K."/>
            <person name="Li Q."/>
            <person name="Liu X."/>
            <person name="Ma X."/>
            <person name="Naidoo K."/>
            <person name="Pethybridge S.J."/>
            <person name="Sun J."/>
            <person name="Steenkamp E.T."/>
            <person name="van der Nest M.A."/>
            <person name="van Wyk S."/>
            <person name="Wingfield M.J."/>
            <person name="Xiong C."/>
            <person name="Yue Q."/>
            <person name="Zhang X."/>
        </authorList>
    </citation>
    <scope>NUCLEOTIDE SEQUENCE [LARGE SCALE GENOMIC DNA]</scope>
    <source>
        <strain evidence="2 3">BP6252</strain>
    </source>
</reference>
<feature type="domain" description="2EXR" evidence="1">
    <location>
        <begin position="41"/>
        <end position="103"/>
    </location>
</feature>
<gene>
    <name evidence="2" type="ORF">BP6252_12426</name>
</gene>
<accession>A0A3D8QGT1</accession>
<dbReference type="Proteomes" id="UP000256645">
    <property type="component" value="Unassembled WGS sequence"/>
</dbReference>
<name>A0A3D8QGT1_9HELO</name>
<evidence type="ECO:0000313" key="3">
    <source>
        <dbReference type="Proteomes" id="UP000256645"/>
    </source>
</evidence>